<dbReference type="InterPro" id="IPR053891">
    <property type="entry name" value="Shisa_N"/>
</dbReference>
<feature type="transmembrane region" description="Helical" evidence="1">
    <location>
        <begin position="89"/>
        <end position="110"/>
    </location>
</feature>
<keyword evidence="1" id="KW-0812">Transmembrane</keyword>
<dbReference type="Pfam" id="PF13908">
    <property type="entry name" value="Shisa_N"/>
    <property type="match status" value="1"/>
</dbReference>
<protein>
    <recommendedName>
        <fullName evidence="3">Shisa N-terminal domain-containing protein</fullName>
    </recommendedName>
</protein>
<keyword evidence="1" id="KW-1133">Transmembrane helix</keyword>
<feature type="chain" id="PRO_5047239298" description="Shisa N-terminal domain-containing protein" evidence="2">
    <location>
        <begin position="24"/>
        <end position="126"/>
    </location>
</feature>
<evidence type="ECO:0000256" key="1">
    <source>
        <dbReference type="SAM" id="Phobius"/>
    </source>
</evidence>
<evidence type="ECO:0000313" key="5">
    <source>
        <dbReference type="Proteomes" id="UP001642483"/>
    </source>
</evidence>
<dbReference type="EMBL" id="CAWYQH010000152">
    <property type="protein sequence ID" value="CAK8695953.1"/>
    <property type="molecule type" value="Genomic_DNA"/>
</dbReference>
<comment type="caution">
    <text evidence="4">The sequence shown here is derived from an EMBL/GenBank/DDBJ whole genome shotgun (WGS) entry which is preliminary data.</text>
</comment>
<gene>
    <name evidence="4" type="ORF">CVLEPA_LOCUS29153</name>
</gene>
<evidence type="ECO:0000313" key="4">
    <source>
        <dbReference type="EMBL" id="CAK8695953.1"/>
    </source>
</evidence>
<sequence length="126" mass="14231">MAAMLITIVNCIFGCFLLFLASASEICPEKVVDGTYSRAFGCPRLSDTKDDEYCCGNINDTLYCCKNETASVHYQEKLAQAKIHQNNNLGLVLVSAYGAIVFMLFLVDWISHFKVYKKRKNEQLQD</sequence>
<keyword evidence="5" id="KW-1185">Reference proteome</keyword>
<feature type="domain" description="Shisa N-terminal" evidence="3">
    <location>
        <begin position="31"/>
        <end position="76"/>
    </location>
</feature>
<organism evidence="4 5">
    <name type="scientific">Clavelina lepadiformis</name>
    <name type="common">Light-bulb sea squirt</name>
    <name type="synonym">Ascidia lepadiformis</name>
    <dbReference type="NCBI Taxonomy" id="159417"/>
    <lineage>
        <taxon>Eukaryota</taxon>
        <taxon>Metazoa</taxon>
        <taxon>Chordata</taxon>
        <taxon>Tunicata</taxon>
        <taxon>Ascidiacea</taxon>
        <taxon>Aplousobranchia</taxon>
        <taxon>Clavelinidae</taxon>
        <taxon>Clavelina</taxon>
    </lineage>
</organism>
<feature type="signal peptide" evidence="2">
    <location>
        <begin position="1"/>
        <end position="23"/>
    </location>
</feature>
<reference evidence="4 5" key="1">
    <citation type="submission" date="2024-02" db="EMBL/GenBank/DDBJ databases">
        <authorList>
            <person name="Daric V."/>
            <person name="Darras S."/>
        </authorList>
    </citation>
    <scope>NUCLEOTIDE SEQUENCE [LARGE SCALE GENOMIC DNA]</scope>
</reference>
<keyword evidence="1" id="KW-0472">Membrane</keyword>
<keyword evidence="2" id="KW-0732">Signal</keyword>
<evidence type="ECO:0000256" key="2">
    <source>
        <dbReference type="SAM" id="SignalP"/>
    </source>
</evidence>
<evidence type="ECO:0000259" key="3">
    <source>
        <dbReference type="Pfam" id="PF13908"/>
    </source>
</evidence>
<dbReference type="Proteomes" id="UP001642483">
    <property type="component" value="Unassembled WGS sequence"/>
</dbReference>
<proteinExistence type="predicted"/>
<name>A0ABP0GXC4_CLALP</name>
<accession>A0ABP0GXC4</accession>